<name>A0ABV8HY39_9ACTN</name>
<comment type="caution">
    <text evidence="3">The sequence shown here is derived from an EMBL/GenBank/DDBJ whole genome shotgun (WGS) entry which is preliminary data.</text>
</comment>
<evidence type="ECO:0000313" key="4">
    <source>
        <dbReference type="Proteomes" id="UP001595765"/>
    </source>
</evidence>
<gene>
    <name evidence="3" type="ORF">ACFO3J_31630</name>
</gene>
<sequence>MHSRSIPALGLLAAGILALAACGGTNEVAGEASSASASVPAATAPPTSPSSPSPSASPSASPTETGADPVGYLYDIDRHTHPRAMVAALVGQLAPRCTGAVVDLERAAATTAAGPAGGTTHEVYPVLEDLVDHLPTGTARLDCQGRLVQTGARLAARPSPTTHRPVAPAPTPTHRATPRAVATTHRVTPRPVVTTHHTEAAVAPGGGATALCNDGTLSYSAHHQGTCSHHHGVAVFYK</sequence>
<keyword evidence="4" id="KW-1185">Reference proteome</keyword>
<protein>
    <submittedName>
        <fullName evidence="3">DUF3761 domain-containing protein</fullName>
    </submittedName>
</protein>
<feature type="compositionally biased region" description="Low complexity" evidence="1">
    <location>
        <begin position="160"/>
        <end position="186"/>
    </location>
</feature>
<feature type="chain" id="PRO_5045495467" evidence="2">
    <location>
        <begin position="21"/>
        <end position="238"/>
    </location>
</feature>
<evidence type="ECO:0000256" key="2">
    <source>
        <dbReference type="SAM" id="SignalP"/>
    </source>
</evidence>
<feature type="signal peptide" evidence="2">
    <location>
        <begin position="1"/>
        <end position="20"/>
    </location>
</feature>
<dbReference type="PROSITE" id="PS51257">
    <property type="entry name" value="PROKAR_LIPOPROTEIN"/>
    <property type="match status" value="1"/>
</dbReference>
<feature type="region of interest" description="Disordered" evidence="1">
    <location>
        <begin position="35"/>
        <end position="72"/>
    </location>
</feature>
<dbReference type="EMBL" id="JBHSBB010000030">
    <property type="protein sequence ID" value="MFC4035982.1"/>
    <property type="molecule type" value="Genomic_DNA"/>
</dbReference>
<accession>A0ABV8HY39</accession>
<dbReference type="InterPro" id="IPR022236">
    <property type="entry name" value="DUF3761"/>
</dbReference>
<evidence type="ECO:0000256" key="1">
    <source>
        <dbReference type="SAM" id="MobiDB-lite"/>
    </source>
</evidence>
<dbReference type="Pfam" id="PF12587">
    <property type="entry name" value="DUF3761"/>
    <property type="match status" value="1"/>
</dbReference>
<reference evidence="4" key="1">
    <citation type="journal article" date="2019" name="Int. J. Syst. Evol. Microbiol.">
        <title>The Global Catalogue of Microorganisms (GCM) 10K type strain sequencing project: providing services to taxonomists for standard genome sequencing and annotation.</title>
        <authorList>
            <consortium name="The Broad Institute Genomics Platform"/>
            <consortium name="The Broad Institute Genome Sequencing Center for Infectious Disease"/>
            <person name="Wu L."/>
            <person name="Ma J."/>
        </authorList>
    </citation>
    <scope>NUCLEOTIDE SEQUENCE [LARGE SCALE GENOMIC DNA]</scope>
    <source>
        <strain evidence="4">CGMCC 4.7237</strain>
    </source>
</reference>
<evidence type="ECO:0000313" key="3">
    <source>
        <dbReference type="EMBL" id="MFC4035982.1"/>
    </source>
</evidence>
<proteinExistence type="predicted"/>
<keyword evidence="2" id="KW-0732">Signal</keyword>
<dbReference type="Proteomes" id="UP001595765">
    <property type="component" value="Unassembled WGS sequence"/>
</dbReference>
<feature type="compositionally biased region" description="Low complexity" evidence="1">
    <location>
        <begin position="53"/>
        <end position="63"/>
    </location>
</feature>
<dbReference type="RefSeq" id="WP_386436864.1">
    <property type="nucleotide sequence ID" value="NZ_JBHSBB010000030.1"/>
</dbReference>
<feature type="compositionally biased region" description="Low complexity" evidence="1">
    <location>
        <begin position="35"/>
        <end position="45"/>
    </location>
</feature>
<organism evidence="3 4">
    <name type="scientific">Streptomyces polygonati</name>
    <dbReference type="NCBI Taxonomy" id="1617087"/>
    <lineage>
        <taxon>Bacteria</taxon>
        <taxon>Bacillati</taxon>
        <taxon>Actinomycetota</taxon>
        <taxon>Actinomycetes</taxon>
        <taxon>Kitasatosporales</taxon>
        <taxon>Streptomycetaceae</taxon>
        <taxon>Streptomyces</taxon>
    </lineage>
</organism>
<feature type="region of interest" description="Disordered" evidence="1">
    <location>
        <begin position="154"/>
        <end position="186"/>
    </location>
</feature>